<dbReference type="PANTHER" id="PTHR32071">
    <property type="entry name" value="TRANSCRIPTIONAL REGULATORY PROTEIN"/>
    <property type="match status" value="1"/>
</dbReference>
<dbReference type="InterPro" id="IPR009057">
    <property type="entry name" value="Homeodomain-like_sf"/>
</dbReference>
<reference evidence="7 9" key="2">
    <citation type="submission" date="2018-10" db="EMBL/GenBank/DDBJ databases">
        <title>Genome sequences of five Lactobacillus pentosus strains isolated from brines of traditionally fermented spanish-style green table olives and differences between them.</title>
        <authorList>
            <person name="Jimenez Diaz R."/>
        </authorList>
    </citation>
    <scope>NUCLEOTIDE SEQUENCE [LARGE SCALE GENOMIC DNA]</scope>
    <source>
        <strain evidence="7 9">IG10</strain>
    </source>
</reference>
<evidence type="ECO:0000256" key="1">
    <source>
        <dbReference type="ARBA" id="ARBA00022741"/>
    </source>
</evidence>
<proteinExistence type="predicted"/>
<dbReference type="Gene3D" id="3.40.50.2300">
    <property type="match status" value="1"/>
</dbReference>
<dbReference type="SUPFAM" id="SSF159800">
    <property type="entry name" value="PrpR receptor domain-like"/>
    <property type="match status" value="1"/>
</dbReference>
<dbReference type="EMBL" id="RDCJ01000096">
    <property type="protein sequence ID" value="RMW46476.1"/>
    <property type="molecule type" value="Genomic_DNA"/>
</dbReference>
<dbReference type="RefSeq" id="WP_105961524.1">
    <property type="nucleotide sequence ID" value="NZ_CP113804.1"/>
</dbReference>
<evidence type="ECO:0000256" key="2">
    <source>
        <dbReference type="ARBA" id="ARBA00022840"/>
    </source>
</evidence>
<protein>
    <submittedName>
        <fullName evidence="7">Sigma-54-dependent Fis family transcriptional regulator</fullName>
    </submittedName>
</protein>
<dbReference type="InterPro" id="IPR002197">
    <property type="entry name" value="HTH_Fis"/>
</dbReference>
<feature type="domain" description="Sigma-54 factor interaction" evidence="3">
    <location>
        <begin position="312"/>
        <end position="367"/>
    </location>
</feature>
<keyword evidence="8" id="KW-1185">Reference proteome</keyword>
<evidence type="ECO:0000259" key="5">
    <source>
        <dbReference type="Pfam" id="PF06506"/>
    </source>
</evidence>
<feature type="domain" description="DNA binding HTH" evidence="4">
    <location>
        <begin position="550"/>
        <end position="584"/>
    </location>
</feature>
<accession>A0ABD7INN6</accession>
<dbReference type="InterPro" id="IPR027417">
    <property type="entry name" value="P-loop_NTPase"/>
</dbReference>
<evidence type="ECO:0000313" key="8">
    <source>
        <dbReference type="Proteomes" id="UP000238378"/>
    </source>
</evidence>
<dbReference type="Pfam" id="PF02954">
    <property type="entry name" value="HTH_8"/>
    <property type="match status" value="1"/>
</dbReference>
<reference evidence="6 8" key="1">
    <citation type="submission" date="2018-03" db="EMBL/GenBank/DDBJ databases">
        <title>Draft Genome Sequences of six Lactobacillus pentosus Strains Isolated from Brines of Traditionally Fermented Spanish-Style Green Table Olives.</title>
        <authorList>
            <person name="Calero-Delgado B."/>
            <person name="Martin-Platero A.M."/>
            <person name="Perez-Pulido A.J."/>
            <person name="Benitez-Cabello A."/>
            <person name="Casimiro-Soriguer C.S."/>
            <person name="Martinez-Bueno M."/>
            <person name="Arroyo-Lopez F.N."/>
            <person name="Rodriguez-Gomez F."/>
            <person name="Bautista-Gallego J."/>
            <person name="Garrido-Fernandez A."/>
            <person name="Jimenez-Diaz R."/>
        </authorList>
    </citation>
    <scope>NUCLEOTIDE SEQUENCE [LARGE SCALE GENOMIC DNA]</scope>
    <source>
        <strain evidence="6 8">IG2</strain>
    </source>
</reference>
<evidence type="ECO:0000313" key="6">
    <source>
        <dbReference type="EMBL" id="PRO93897.1"/>
    </source>
</evidence>
<dbReference type="Pfam" id="PF00158">
    <property type="entry name" value="Sigma54_activat"/>
    <property type="match status" value="1"/>
</dbReference>
<gene>
    <name evidence="6" type="ORF">C6Y08_11245</name>
    <name evidence="7" type="ORF">D6U18_11025</name>
</gene>
<dbReference type="PRINTS" id="PR01590">
    <property type="entry name" value="HTHFIS"/>
</dbReference>
<dbReference type="GO" id="GO:0005524">
    <property type="term" value="F:ATP binding"/>
    <property type="evidence" value="ECO:0007669"/>
    <property type="project" value="UniProtKB-KW"/>
</dbReference>
<dbReference type="Pfam" id="PF06506">
    <property type="entry name" value="PrpR_N"/>
    <property type="match status" value="1"/>
</dbReference>
<dbReference type="InterPro" id="IPR010524">
    <property type="entry name" value="Sig_transdc_resp-reg_PrpR_N"/>
</dbReference>
<dbReference type="SUPFAM" id="SSF52540">
    <property type="entry name" value="P-loop containing nucleoside triphosphate hydrolases"/>
    <property type="match status" value="1"/>
</dbReference>
<name>A0ABD7INN6_LACPE</name>
<keyword evidence="1" id="KW-0547">Nucleotide-binding</keyword>
<dbReference type="Gene3D" id="1.10.10.60">
    <property type="entry name" value="Homeodomain-like"/>
    <property type="match status" value="1"/>
</dbReference>
<dbReference type="EMBL" id="PVOB01000200">
    <property type="protein sequence ID" value="PRO93897.1"/>
    <property type="molecule type" value="Genomic_DNA"/>
</dbReference>
<dbReference type="Proteomes" id="UP000276249">
    <property type="component" value="Unassembled WGS sequence"/>
</dbReference>
<keyword evidence="2" id="KW-0067">ATP-binding</keyword>
<dbReference type="InterPro" id="IPR002078">
    <property type="entry name" value="Sigma_54_int"/>
</dbReference>
<comment type="caution">
    <text evidence="7">The sequence shown here is derived from an EMBL/GenBank/DDBJ whole genome shotgun (WGS) entry which is preliminary data.</text>
</comment>
<dbReference type="Gene3D" id="3.40.50.300">
    <property type="entry name" value="P-loop containing nucleotide triphosphate hydrolases"/>
    <property type="match status" value="1"/>
</dbReference>
<feature type="domain" description="Signal transduction response regulator propionate catabolism activator N-terminal" evidence="5">
    <location>
        <begin position="45"/>
        <end position="187"/>
    </location>
</feature>
<dbReference type="AlphaFoldDB" id="A0ABD7INN6"/>
<dbReference type="Gene3D" id="3.40.50.10660">
    <property type="entry name" value="PrpR receptor domain-like"/>
    <property type="match status" value="1"/>
</dbReference>
<evidence type="ECO:0000313" key="9">
    <source>
        <dbReference type="Proteomes" id="UP000276249"/>
    </source>
</evidence>
<sequence length="585" mass="65594">MKKILCVAPYQGLNMLFQEVSRELITDKNIRQPLFDFIRFDRKDDITIITDALQTNYDLIISRGGTATLLKKMTKVPIIDIGVSQYDLLSTIQTASRLSKVAIVAFAAFTQRVKAVLKSFNLKTPIYEIAHENELPDLLRTLSGQDISTLICDTSTEASAKSAGFTTLLITTSKESVINAFRNGLNFLNQMDTQRELADALANTLDNLNIPTITMTSQQLPLFSSKLLTKDESLEKSVLRAIHNGRNHFALNTVRYKLTPYQNGNLTVYTIGKWGSPQKRDETDELSLPMDPALKDAFASYFKLTQPPVFFNLIQSYSRLNRPVLIIGALGSGKNYIADLLHAEGLQSAHPIHHLDMGKADAFNKLMNQSNSPLYGTNQCFVFEGLNRANAITQRNLVEFTIQTQLASRNQVIFTFKQSPDDGISTEIKPLLDYARTLTLDSFQNVTGAKIVQLLTGMINTYNREHGTSIMGVSDIALDFILNESWPENFIQFYQVLNIAMASTLQDYIGIDEIRMALATDQKNRFIQNHQPTKEISSLPQGKTLSDMVQEIVVRTLAANNNNRTKTAKVLGISRATLWRYLKQA</sequence>
<evidence type="ECO:0000259" key="4">
    <source>
        <dbReference type="Pfam" id="PF02954"/>
    </source>
</evidence>
<dbReference type="SUPFAM" id="SSF46689">
    <property type="entry name" value="Homeodomain-like"/>
    <property type="match status" value="1"/>
</dbReference>
<organism evidence="7 9">
    <name type="scientific">Lactiplantibacillus pentosus</name>
    <name type="common">Lactobacillus pentosus</name>
    <dbReference type="NCBI Taxonomy" id="1589"/>
    <lineage>
        <taxon>Bacteria</taxon>
        <taxon>Bacillati</taxon>
        <taxon>Bacillota</taxon>
        <taxon>Bacilli</taxon>
        <taxon>Lactobacillales</taxon>
        <taxon>Lactobacillaceae</taxon>
        <taxon>Lactiplantibacillus</taxon>
    </lineage>
</organism>
<evidence type="ECO:0000313" key="7">
    <source>
        <dbReference type="EMBL" id="RMW46476.1"/>
    </source>
</evidence>
<dbReference type="Proteomes" id="UP000238378">
    <property type="component" value="Unassembled WGS sequence"/>
</dbReference>
<evidence type="ECO:0000259" key="3">
    <source>
        <dbReference type="Pfam" id="PF00158"/>
    </source>
</evidence>